<dbReference type="GO" id="GO:0006952">
    <property type="term" value="P:defense response"/>
    <property type="evidence" value="ECO:0007669"/>
    <property type="project" value="InterPro"/>
</dbReference>
<dbReference type="Gene3D" id="2.60.40.150">
    <property type="entry name" value="C2 domain"/>
    <property type="match status" value="1"/>
</dbReference>
<reference evidence="3" key="2">
    <citation type="journal article" date="2023" name="Int. J. Mol. Sci.">
        <title>De Novo Assembly and Annotation of 11 Diverse Shrub Willow (Salix) Genomes Reveals Novel Gene Organization in Sex-Linked Regions.</title>
        <authorList>
            <person name="Hyden B."/>
            <person name="Feng K."/>
            <person name="Yates T.B."/>
            <person name="Jawdy S."/>
            <person name="Cereghino C."/>
            <person name="Smart L.B."/>
            <person name="Muchero W."/>
        </authorList>
    </citation>
    <scope>NUCLEOTIDE SEQUENCE</scope>
    <source>
        <tissue evidence="3">Shoot tip</tissue>
    </source>
</reference>
<evidence type="ECO:0000259" key="2">
    <source>
        <dbReference type="PROSITE" id="PS50004"/>
    </source>
</evidence>
<proteinExistence type="predicted"/>
<dbReference type="PANTHER" id="PTHR32246">
    <property type="entry name" value="INGRESSION PROTEIN FIC1"/>
    <property type="match status" value="1"/>
</dbReference>
<name>A0A9Q0TEX6_9ROSI</name>
<dbReference type="EMBL" id="JAPFFM010000015">
    <property type="protein sequence ID" value="KAJ6710378.1"/>
    <property type="molecule type" value="Genomic_DNA"/>
</dbReference>
<feature type="region of interest" description="Disordered" evidence="1">
    <location>
        <begin position="158"/>
        <end position="201"/>
    </location>
</feature>
<evidence type="ECO:0000313" key="3">
    <source>
        <dbReference type="EMBL" id="KAJ6710378.1"/>
    </source>
</evidence>
<accession>A0A9Q0TEX6</accession>
<dbReference type="InterPro" id="IPR000008">
    <property type="entry name" value="C2_dom"/>
</dbReference>
<dbReference type="SMART" id="SM00239">
    <property type="entry name" value="C2"/>
    <property type="match status" value="1"/>
</dbReference>
<dbReference type="PROSITE" id="PS50004">
    <property type="entry name" value="C2"/>
    <property type="match status" value="1"/>
</dbReference>
<dbReference type="Pfam" id="PF00168">
    <property type="entry name" value="C2"/>
    <property type="match status" value="1"/>
</dbReference>
<gene>
    <name evidence="3" type="ORF">OIU74_011285</name>
</gene>
<dbReference type="PANTHER" id="PTHR32246:SF69">
    <property type="entry name" value="CALCIUM-DEPENDENT LIPID-BINDING (CALB DOMAIN) FAMILY PROTEIN"/>
    <property type="match status" value="1"/>
</dbReference>
<feature type="domain" description="C2" evidence="2">
    <location>
        <begin position="1"/>
        <end position="109"/>
    </location>
</feature>
<dbReference type="SUPFAM" id="SSF49562">
    <property type="entry name" value="C2 domain (Calcium/lipid-binding domain, CaLB)"/>
    <property type="match status" value="1"/>
</dbReference>
<sequence length="266" mass="28854">MEMKILEINLISAQGLKPPSANIRRMQTYAVVWIDPSTKLRTRTDRVGSGNPTWNDKFLFRVTPEYLSSETSGVSIEIYAIGCIRDALIGTVRLLVSNLPLSTPSSAITTPSCIALQIRRPSGRFRGVINIGANVIGGSDFWALHGASAIGYRDLVGESQHRRRKERQRDTKSSVGEDVNYSCGESGDLSDGTDSTTSSSSTASTVLKDWNRVGDFTGTNLVRSSSDGGGLLCGLLMQRRLLPCLSAQDLRSYGGITEGELITIFD</sequence>
<organism evidence="3 4">
    <name type="scientific">Salix koriyanagi</name>
    <dbReference type="NCBI Taxonomy" id="2511006"/>
    <lineage>
        <taxon>Eukaryota</taxon>
        <taxon>Viridiplantae</taxon>
        <taxon>Streptophyta</taxon>
        <taxon>Embryophyta</taxon>
        <taxon>Tracheophyta</taxon>
        <taxon>Spermatophyta</taxon>
        <taxon>Magnoliopsida</taxon>
        <taxon>eudicotyledons</taxon>
        <taxon>Gunneridae</taxon>
        <taxon>Pentapetalae</taxon>
        <taxon>rosids</taxon>
        <taxon>fabids</taxon>
        <taxon>Malpighiales</taxon>
        <taxon>Salicaceae</taxon>
        <taxon>Saliceae</taxon>
        <taxon>Salix</taxon>
    </lineage>
</organism>
<evidence type="ECO:0000313" key="4">
    <source>
        <dbReference type="Proteomes" id="UP001151752"/>
    </source>
</evidence>
<dbReference type="InterPro" id="IPR044750">
    <property type="entry name" value="C2_SRC2/BAP"/>
</dbReference>
<reference evidence="3" key="1">
    <citation type="submission" date="2022-11" db="EMBL/GenBank/DDBJ databases">
        <authorList>
            <person name="Hyden B.L."/>
            <person name="Feng K."/>
            <person name="Yates T."/>
            <person name="Jawdy S."/>
            <person name="Smart L.B."/>
            <person name="Muchero W."/>
        </authorList>
    </citation>
    <scope>NUCLEOTIDE SEQUENCE</scope>
    <source>
        <tissue evidence="3">Shoot tip</tissue>
    </source>
</reference>
<keyword evidence="4" id="KW-1185">Reference proteome</keyword>
<protein>
    <submittedName>
        <fullName evidence="3">INGRESSION PROTEIN FIC1</fullName>
    </submittedName>
</protein>
<dbReference type="AlphaFoldDB" id="A0A9Q0TEX6"/>
<comment type="caution">
    <text evidence="3">The sequence shown here is derived from an EMBL/GenBank/DDBJ whole genome shotgun (WGS) entry which is preliminary data.</text>
</comment>
<dbReference type="InterPro" id="IPR035892">
    <property type="entry name" value="C2_domain_sf"/>
</dbReference>
<evidence type="ECO:0000256" key="1">
    <source>
        <dbReference type="SAM" id="MobiDB-lite"/>
    </source>
</evidence>
<feature type="compositionally biased region" description="Low complexity" evidence="1">
    <location>
        <begin position="184"/>
        <end position="201"/>
    </location>
</feature>
<dbReference type="Proteomes" id="UP001151752">
    <property type="component" value="Chromosome 2"/>
</dbReference>
<dbReference type="CDD" id="cd04051">
    <property type="entry name" value="C2_SRC2_like"/>
    <property type="match status" value="1"/>
</dbReference>